<dbReference type="Proteomes" id="UP000654913">
    <property type="component" value="Chromosome 4"/>
</dbReference>
<accession>A0A7R7XQ82</accession>
<reference evidence="2" key="2">
    <citation type="submission" date="2021-02" db="EMBL/GenBank/DDBJ databases">
        <title>Aspergillus puulaauensis MK2 genome sequence.</title>
        <authorList>
            <person name="Futagami T."/>
            <person name="Mori K."/>
            <person name="Kadooka C."/>
            <person name="Tanaka T."/>
        </authorList>
    </citation>
    <scope>NUCLEOTIDE SEQUENCE</scope>
    <source>
        <strain evidence="2">MK2</strain>
    </source>
</reference>
<reference evidence="2" key="1">
    <citation type="submission" date="2021-01" db="EMBL/GenBank/DDBJ databases">
        <authorList>
            <consortium name="Aspergillus puulaauensis MK2 genome sequencing consortium"/>
            <person name="Kazuki M."/>
            <person name="Futagami T."/>
        </authorList>
    </citation>
    <scope>NUCLEOTIDE SEQUENCE</scope>
    <source>
        <strain evidence="2">MK2</strain>
    </source>
</reference>
<feature type="compositionally biased region" description="Polar residues" evidence="1">
    <location>
        <begin position="147"/>
        <end position="161"/>
    </location>
</feature>
<dbReference type="RefSeq" id="XP_041556973.1">
    <property type="nucleotide sequence ID" value="XM_041704382.1"/>
</dbReference>
<feature type="compositionally biased region" description="Polar residues" evidence="1">
    <location>
        <begin position="183"/>
        <end position="195"/>
    </location>
</feature>
<organism evidence="2 3">
    <name type="scientific">Aspergillus puulaauensis</name>
    <dbReference type="NCBI Taxonomy" id="1220207"/>
    <lineage>
        <taxon>Eukaryota</taxon>
        <taxon>Fungi</taxon>
        <taxon>Dikarya</taxon>
        <taxon>Ascomycota</taxon>
        <taxon>Pezizomycotina</taxon>
        <taxon>Eurotiomycetes</taxon>
        <taxon>Eurotiomycetidae</taxon>
        <taxon>Eurotiales</taxon>
        <taxon>Aspergillaceae</taxon>
        <taxon>Aspergillus</taxon>
    </lineage>
</organism>
<proteinExistence type="predicted"/>
<dbReference type="OrthoDB" id="4491424at2759"/>
<dbReference type="KEGG" id="apuu:APUU_41223S"/>
<protein>
    <submittedName>
        <fullName evidence="2">Uncharacterized protein</fullName>
    </submittedName>
</protein>
<feature type="region of interest" description="Disordered" evidence="1">
    <location>
        <begin position="120"/>
        <end position="228"/>
    </location>
</feature>
<dbReference type="EMBL" id="AP024446">
    <property type="protein sequence ID" value="BCS24779.1"/>
    <property type="molecule type" value="Genomic_DNA"/>
</dbReference>
<sequence length="348" mass="39222">MFAPLTFETDWPSALEMPSLYSFVEWAADRVISAFSTTKRPLSPPPPYTDQSPNAYNPNHRPFSSKDEPFSSHGRRSNRKPNSIALAAAHTRGDNDKDNKSADSDRFVRSAYRARAVHWGNASEIPKSPTHPTTPGLNEYHERRSKANNNAIPNLNPTSPRSGIPDDGGSSYEENRYPDSWYSRPSSPSCQTQPDVGTEHQHRGNSSPQPRHRTHVPRKTILKQPTPTDDEMLVRNLWNLSVSADERLAYMYEFLSQVLLVGDDILDSMLRVGELSMFEEATRHANRMGERQRERGFRPAKVPVPRQQAARGRQLPVHAKSEGRIRRGHPGPVFTAPREMNIAEEGEG</sequence>
<keyword evidence="3" id="KW-1185">Reference proteome</keyword>
<feature type="compositionally biased region" description="Basic residues" evidence="1">
    <location>
        <begin position="210"/>
        <end position="221"/>
    </location>
</feature>
<gene>
    <name evidence="2" type="ORF">APUU_41223S</name>
</gene>
<dbReference type="AlphaFoldDB" id="A0A7R7XQ82"/>
<feature type="region of interest" description="Disordered" evidence="1">
    <location>
        <begin position="37"/>
        <end position="82"/>
    </location>
</feature>
<dbReference type="GeneID" id="64974784"/>
<evidence type="ECO:0000313" key="3">
    <source>
        <dbReference type="Proteomes" id="UP000654913"/>
    </source>
</evidence>
<name>A0A7R7XQ82_9EURO</name>
<evidence type="ECO:0000313" key="2">
    <source>
        <dbReference type="EMBL" id="BCS24779.1"/>
    </source>
</evidence>
<evidence type="ECO:0000256" key="1">
    <source>
        <dbReference type="SAM" id="MobiDB-lite"/>
    </source>
</evidence>
<feature type="region of interest" description="Disordered" evidence="1">
    <location>
        <begin position="287"/>
        <end position="348"/>
    </location>
</feature>
<feature type="compositionally biased region" description="Basic and acidic residues" evidence="1">
    <location>
        <begin position="287"/>
        <end position="297"/>
    </location>
</feature>